<gene>
    <name evidence="9" type="ORF">KK062_07070</name>
</gene>
<dbReference type="InterPro" id="IPR011990">
    <property type="entry name" value="TPR-like_helical_dom_sf"/>
</dbReference>
<evidence type="ECO:0000256" key="4">
    <source>
        <dbReference type="ARBA" id="ARBA00023136"/>
    </source>
</evidence>
<evidence type="ECO:0000256" key="2">
    <source>
        <dbReference type="ARBA" id="ARBA00006275"/>
    </source>
</evidence>
<organism evidence="9 10">
    <name type="scientific">Dawidia cretensis</name>
    <dbReference type="NCBI Taxonomy" id="2782350"/>
    <lineage>
        <taxon>Bacteria</taxon>
        <taxon>Pseudomonadati</taxon>
        <taxon>Bacteroidota</taxon>
        <taxon>Cytophagia</taxon>
        <taxon>Cytophagales</taxon>
        <taxon>Chryseotaleaceae</taxon>
        <taxon>Dawidia</taxon>
    </lineage>
</organism>
<dbReference type="CDD" id="cd08977">
    <property type="entry name" value="SusD"/>
    <property type="match status" value="1"/>
</dbReference>
<name>A0AAP2DUU5_9BACT</name>
<evidence type="ECO:0000256" key="5">
    <source>
        <dbReference type="ARBA" id="ARBA00023237"/>
    </source>
</evidence>
<dbReference type="InterPro" id="IPR033985">
    <property type="entry name" value="SusD-like_N"/>
</dbReference>
<evidence type="ECO:0000256" key="6">
    <source>
        <dbReference type="SAM" id="SignalP"/>
    </source>
</evidence>
<feature type="signal peptide" evidence="6">
    <location>
        <begin position="1"/>
        <end position="24"/>
    </location>
</feature>
<dbReference type="SUPFAM" id="SSF48452">
    <property type="entry name" value="TPR-like"/>
    <property type="match status" value="1"/>
</dbReference>
<reference evidence="9 10" key="1">
    <citation type="submission" date="2021-05" db="EMBL/GenBank/DDBJ databases">
        <title>A Polyphasic approach of four new species of the genus Ohtaekwangia: Ohtaekwangia histidinii sp. nov., Ohtaekwangia cretensis sp. nov., Ohtaekwangia indiensis sp. nov., Ohtaekwangia reichenbachii sp. nov. from diverse environment.</title>
        <authorList>
            <person name="Octaviana S."/>
        </authorList>
    </citation>
    <scope>NUCLEOTIDE SEQUENCE [LARGE SCALE GENOMIC DNA]</scope>
    <source>
        <strain evidence="9 10">PWU5</strain>
    </source>
</reference>
<dbReference type="Gene3D" id="1.25.40.390">
    <property type="match status" value="1"/>
</dbReference>
<evidence type="ECO:0000259" key="7">
    <source>
        <dbReference type="Pfam" id="PF07980"/>
    </source>
</evidence>
<sequence>MKTFHIYLGLLLTLLLAVSCSDYLDVRPKETIPDTNPIFDKTSAEQAVRAMYNKFYYGAASYTENGTSSGGSPSFEAIGYLSGGNVKWTGSQSQIGEFEKHRVNAENSTVSNTWTNIYRVVNLANSVLAKVPQITGDPTLTEALRDQYLGEAYFVRAIAYFDLARVWGGVPIITKPTEVATDNVGIGRGTVEEAYAQVLSDLEAAEPLLPETTDRYRATRKTVWALRARYHLYQREWALAEGYADKLIADEANYKLAGPYNSFFFPATVRGSVESVFEIFFNGTTEINNHFSSWQIQANGGTRQWAPSDEIVELLNDPAIGGNRNTLFAKDGSGNWYNNLYYRKPGSDPAFVIRIAELYLIRAEARAEQDGKLVDAVKDLDAVRIRAGLAGSTATTQEEVLEAIALERRVEFAFEHHRWFDLVRTDRAADVLSITDKGRYVMPIPAAERLVDKTLDQYAPYN</sequence>
<dbReference type="Pfam" id="PF07980">
    <property type="entry name" value="SusD_RagB"/>
    <property type="match status" value="1"/>
</dbReference>
<evidence type="ECO:0000259" key="8">
    <source>
        <dbReference type="Pfam" id="PF14322"/>
    </source>
</evidence>
<feature type="domain" description="RagB/SusD" evidence="7">
    <location>
        <begin position="341"/>
        <end position="426"/>
    </location>
</feature>
<keyword evidence="10" id="KW-1185">Reference proteome</keyword>
<dbReference type="Proteomes" id="UP001319080">
    <property type="component" value="Unassembled WGS sequence"/>
</dbReference>
<evidence type="ECO:0000256" key="3">
    <source>
        <dbReference type="ARBA" id="ARBA00022729"/>
    </source>
</evidence>
<dbReference type="EMBL" id="JAHESE010000004">
    <property type="protein sequence ID" value="MBT1707975.1"/>
    <property type="molecule type" value="Genomic_DNA"/>
</dbReference>
<evidence type="ECO:0000313" key="9">
    <source>
        <dbReference type="EMBL" id="MBT1707975.1"/>
    </source>
</evidence>
<evidence type="ECO:0000256" key="1">
    <source>
        <dbReference type="ARBA" id="ARBA00004442"/>
    </source>
</evidence>
<comment type="subcellular location">
    <subcellularLocation>
        <location evidence="1">Cell outer membrane</location>
    </subcellularLocation>
</comment>
<protein>
    <submittedName>
        <fullName evidence="9">RagB/SusD family nutrient uptake outer membrane protein</fullName>
    </submittedName>
</protein>
<proteinExistence type="inferred from homology"/>
<keyword evidence="3 6" id="KW-0732">Signal</keyword>
<dbReference type="GO" id="GO:0009279">
    <property type="term" value="C:cell outer membrane"/>
    <property type="evidence" value="ECO:0007669"/>
    <property type="project" value="UniProtKB-SubCell"/>
</dbReference>
<dbReference type="InterPro" id="IPR012944">
    <property type="entry name" value="SusD_RagB_dom"/>
</dbReference>
<accession>A0AAP2DUU5</accession>
<comment type="similarity">
    <text evidence="2">Belongs to the SusD family.</text>
</comment>
<dbReference type="PROSITE" id="PS51257">
    <property type="entry name" value="PROKAR_LIPOPROTEIN"/>
    <property type="match status" value="1"/>
</dbReference>
<feature type="chain" id="PRO_5042917438" evidence="6">
    <location>
        <begin position="25"/>
        <end position="462"/>
    </location>
</feature>
<comment type="caution">
    <text evidence="9">The sequence shown here is derived from an EMBL/GenBank/DDBJ whole genome shotgun (WGS) entry which is preliminary data.</text>
</comment>
<keyword evidence="5" id="KW-0998">Cell outer membrane</keyword>
<keyword evidence="4" id="KW-0472">Membrane</keyword>
<dbReference type="AlphaFoldDB" id="A0AAP2DUU5"/>
<dbReference type="Pfam" id="PF14322">
    <property type="entry name" value="SusD-like_3"/>
    <property type="match status" value="1"/>
</dbReference>
<dbReference type="RefSeq" id="WP_254083566.1">
    <property type="nucleotide sequence ID" value="NZ_JAHESE010000004.1"/>
</dbReference>
<evidence type="ECO:0000313" key="10">
    <source>
        <dbReference type="Proteomes" id="UP001319080"/>
    </source>
</evidence>
<feature type="domain" description="SusD-like N-terminal" evidence="8">
    <location>
        <begin position="22"/>
        <end position="231"/>
    </location>
</feature>